<protein>
    <submittedName>
        <fullName evidence="6">Pyridoxal phosphate-dependent aminotransferase</fullName>
        <ecNumber evidence="6">2.6.1.9</ecNumber>
    </submittedName>
</protein>
<evidence type="ECO:0000256" key="1">
    <source>
        <dbReference type="ARBA" id="ARBA00001933"/>
    </source>
</evidence>
<dbReference type="EMBL" id="JBHSMI010000005">
    <property type="protein sequence ID" value="MFC5401738.1"/>
    <property type="molecule type" value="Genomic_DNA"/>
</dbReference>
<evidence type="ECO:0000313" key="7">
    <source>
        <dbReference type="Proteomes" id="UP001596113"/>
    </source>
</evidence>
<keyword evidence="3 6" id="KW-0808">Transferase</keyword>
<reference evidence="7" key="1">
    <citation type="journal article" date="2019" name="Int. J. Syst. Evol. Microbiol.">
        <title>The Global Catalogue of Microorganisms (GCM) 10K type strain sequencing project: providing services to taxonomists for standard genome sequencing and annotation.</title>
        <authorList>
            <consortium name="The Broad Institute Genomics Platform"/>
            <consortium name="The Broad Institute Genome Sequencing Center for Infectious Disease"/>
            <person name="Wu L."/>
            <person name="Ma J."/>
        </authorList>
    </citation>
    <scope>NUCLEOTIDE SEQUENCE [LARGE SCALE GENOMIC DNA]</scope>
    <source>
        <strain evidence="7">CGMCC 1.18575</strain>
    </source>
</reference>
<dbReference type="InterPro" id="IPR015421">
    <property type="entry name" value="PyrdxlP-dep_Trfase_major"/>
</dbReference>
<name>A0ABW0HMI3_9BACL</name>
<evidence type="ECO:0000256" key="4">
    <source>
        <dbReference type="ARBA" id="ARBA00022898"/>
    </source>
</evidence>
<dbReference type="SUPFAM" id="SSF53383">
    <property type="entry name" value="PLP-dependent transferases"/>
    <property type="match status" value="1"/>
</dbReference>
<keyword evidence="4" id="KW-0663">Pyridoxal phosphate</keyword>
<accession>A0ABW0HMI3</accession>
<keyword evidence="7" id="KW-1185">Reference proteome</keyword>
<evidence type="ECO:0000313" key="6">
    <source>
        <dbReference type="EMBL" id="MFC5401738.1"/>
    </source>
</evidence>
<dbReference type="Gene3D" id="3.40.640.10">
    <property type="entry name" value="Type I PLP-dependent aspartate aminotransferase-like (Major domain)"/>
    <property type="match status" value="1"/>
</dbReference>
<dbReference type="PANTHER" id="PTHR42885">
    <property type="entry name" value="HISTIDINOL-PHOSPHATE AMINOTRANSFERASE-RELATED"/>
    <property type="match status" value="1"/>
</dbReference>
<dbReference type="InterPro" id="IPR015422">
    <property type="entry name" value="PyrdxlP-dep_Trfase_small"/>
</dbReference>
<dbReference type="EC" id="2.6.1.9" evidence="6"/>
<dbReference type="Pfam" id="PF00155">
    <property type="entry name" value="Aminotran_1_2"/>
    <property type="match status" value="1"/>
</dbReference>
<dbReference type="RefSeq" id="WP_378129579.1">
    <property type="nucleotide sequence ID" value="NZ_JBHSMI010000005.1"/>
</dbReference>
<organism evidence="6 7">
    <name type="scientific">Cohnella soli</name>
    <dbReference type="NCBI Taxonomy" id="425005"/>
    <lineage>
        <taxon>Bacteria</taxon>
        <taxon>Bacillati</taxon>
        <taxon>Bacillota</taxon>
        <taxon>Bacilli</taxon>
        <taxon>Bacillales</taxon>
        <taxon>Paenibacillaceae</taxon>
        <taxon>Cohnella</taxon>
    </lineage>
</organism>
<dbReference type="CDD" id="cd00609">
    <property type="entry name" value="AAT_like"/>
    <property type="match status" value="1"/>
</dbReference>
<sequence>MYVNEFIKDLYRVKFHDERDQVLRLDMNESPEGLPADFVEEVKRKITPEFLATYPQKNRLVRQVSLHCGLQTDQITITCGSDEAMRLAFQCFGEQGRTVVTVTPTFELYGVYAAMFGMKHVAVDYKEDFTLPVDRLLEAIDKDTGIVVLLNPNSPIGAVYTEAEACAIIEKAQAAGALVIIDEAYHYFYSPTFMPLLSKYENVLLLRTFSKLCAIAGLRVGYAAGNAKLIEYLEKSEATFNVNNVGLLFAEEILKRPDLMEQQRVSEAKGRKWLAQQLRDHGYEVLALEGNFLLFRPRKHSADVVASLKEQGVWIRDYRSGILAGYLRVSTGNIESMRTFWNAFSIVDQEGK</sequence>
<feature type="domain" description="Aminotransferase class I/classII large" evidence="5">
    <location>
        <begin position="25"/>
        <end position="340"/>
    </location>
</feature>
<evidence type="ECO:0000259" key="5">
    <source>
        <dbReference type="Pfam" id="PF00155"/>
    </source>
</evidence>
<dbReference type="Gene3D" id="3.90.1150.10">
    <property type="entry name" value="Aspartate Aminotransferase, domain 1"/>
    <property type="match status" value="1"/>
</dbReference>
<comment type="caution">
    <text evidence="6">The sequence shown here is derived from an EMBL/GenBank/DDBJ whole genome shotgun (WGS) entry which is preliminary data.</text>
</comment>
<comment type="cofactor">
    <cofactor evidence="1">
        <name>pyridoxal 5'-phosphate</name>
        <dbReference type="ChEBI" id="CHEBI:597326"/>
    </cofactor>
</comment>
<dbReference type="InterPro" id="IPR004839">
    <property type="entry name" value="Aminotransferase_I/II_large"/>
</dbReference>
<keyword evidence="2 6" id="KW-0032">Aminotransferase</keyword>
<dbReference type="Proteomes" id="UP001596113">
    <property type="component" value="Unassembled WGS sequence"/>
</dbReference>
<dbReference type="InterPro" id="IPR015424">
    <property type="entry name" value="PyrdxlP-dep_Trfase"/>
</dbReference>
<dbReference type="GO" id="GO:0004400">
    <property type="term" value="F:histidinol-phosphate transaminase activity"/>
    <property type="evidence" value="ECO:0007669"/>
    <property type="project" value="UniProtKB-EC"/>
</dbReference>
<evidence type="ECO:0000256" key="3">
    <source>
        <dbReference type="ARBA" id="ARBA00022679"/>
    </source>
</evidence>
<evidence type="ECO:0000256" key="2">
    <source>
        <dbReference type="ARBA" id="ARBA00022576"/>
    </source>
</evidence>
<proteinExistence type="predicted"/>
<gene>
    <name evidence="6" type="ORF">ACFPOF_03245</name>
</gene>
<dbReference type="PANTHER" id="PTHR42885:SF2">
    <property type="entry name" value="HISTIDINOL-PHOSPHATE AMINOTRANSFERASE"/>
    <property type="match status" value="1"/>
</dbReference>